<feature type="transmembrane region" description="Helical" evidence="8">
    <location>
        <begin position="309"/>
        <end position="326"/>
    </location>
</feature>
<comment type="caution">
    <text evidence="10">The sequence shown here is derived from an EMBL/GenBank/DDBJ whole genome shotgun (WGS) entry which is preliminary data.</text>
</comment>
<evidence type="ECO:0000259" key="9">
    <source>
        <dbReference type="Pfam" id="PF13231"/>
    </source>
</evidence>
<comment type="subcellular location">
    <subcellularLocation>
        <location evidence="1">Cell membrane</location>
        <topology evidence="1">Multi-pass membrane protein</topology>
    </subcellularLocation>
</comment>
<evidence type="ECO:0000256" key="5">
    <source>
        <dbReference type="ARBA" id="ARBA00022692"/>
    </source>
</evidence>
<keyword evidence="2" id="KW-1003">Cell membrane</keyword>
<dbReference type="PANTHER" id="PTHR33908:SF11">
    <property type="entry name" value="MEMBRANE PROTEIN"/>
    <property type="match status" value="1"/>
</dbReference>
<dbReference type="EMBL" id="BSOS01000039">
    <property type="protein sequence ID" value="GLR66778.1"/>
    <property type="molecule type" value="Genomic_DNA"/>
</dbReference>
<evidence type="ECO:0000256" key="7">
    <source>
        <dbReference type="ARBA" id="ARBA00023136"/>
    </source>
</evidence>
<dbReference type="RefSeq" id="WP_284257482.1">
    <property type="nucleotide sequence ID" value="NZ_BSOS01000039.1"/>
</dbReference>
<feature type="domain" description="Glycosyltransferase RgtA/B/C/D-like" evidence="9">
    <location>
        <begin position="72"/>
        <end position="218"/>
    </location>
</feature>
<feature type="transmembrane region" description="Helical" evidence="8">
    <location>
        <begin position="333"/>
        <end position="351"/>
    </location>
</feature>
<evidence type="ECO:0000313" key="11">
    <source>
        <dbReference type="Proteomes" id="UP001156641"/>
    </source>
</evidence>
<feature type="transmembrane region" description="Helical" evidence="8">
    <location>
        <begin position="285"/>
        <end position="303"/>
    </location>
</feature>
<keyword evidence="5 8" id="KW-0812">Transmembrane</keyword>
<evidence type="ECO:0000256" key="6">
    <source>
        <dbReference type="ARBA" id="ARBA00022989"/>
    </source>
</evidence>
<feature type="transmembrane region" description="Helical" evidence="8">
    <location>
        <begin position="144"/>
        <end position="160"/>
    </location>
</feature>
<dbReference type="Proteomes" id="UP001156641">
    <property type="component" value="Unassembled WGS sequence"/>
</dbReference>
<dbReference type="InterPro" id="IPR038731">
    <property type="entry name" value="RgtA/B/C-like"/>
</dbReference>
<protein>
    <recommendedName>
        <fullName evidence="9">Glycosyltransferase RgtA/B/C/D-like domain-containing protein</fullName>
    </recommendedName>
</protein>
<keyword evidence="7 8" id="KW-0472">Membrane</keyword>
<evidence type="ECO:0000313" key="10">
    <source>
        <dbReference type="EMBL" id="GLR66778.1"/>
    </source>
</evidence>
<keyword evidence="3" id="KW-0328">Glycosyltransferase</keyword>
<feature type="transmembrane region" description="Helical" evidence="8">
    <location>
        <begin position="166"/>
        <end position="193"/>
    </location>
</feature>
<evidence type="ECO:0000256" key="1">
    <source>
        <dbReference type="ARBA" id="ARBA00004651"/>
    </source>
</evidence>
<dbReference type="InterPro" id="IPR050297">
    <property type="entry name" value="LipidA_mod_glycosyltrf_83"/>
</dbReference>
<keyword evidence="11" id="KW-1185">Reference proteome</keyword>
<dbReference type="PANTHER" id="PTHR33908">
    <property type="entry name" value="MANNOSYLTRANSFERASE YKCB-RELATED"/>
    <property type="match status" value="1"/>
</dbReference>
<organism evidence="10 11">
    <name type="scientific">Acidocella aquatica</name>
    <dbReference type="NCBI Taxonomy" id="1922313"/>
    <lineage>
        <taxon>Bacteria</taxon>
        <taxon>Pseudomonadati</taxon>
        <taxon>Pseudomonadota</taxon>
        <taxon>Alphaproteobacteria</taxon>
        <taxon>Acetobacterales</taxon>
        <taxon>Acidocellaceae</taxon>
        <taxon>Acidocella</taxon>
    </lineage>
</organism>
<reference evidence="11" key="1">
    <citation type="journal article" date="2019" name="Int. J. Syst. Evol. Microbiol.">
        <title>The Global Catalogue of Microorganisms (GCM) 10K type strain sequencing project: providing services to taxonomists for standard genome sequencing and annotation.</title>
        <authorList>
            <consortium name="The Broad Institute Genomics Platform"/>
            <consortium name="The Broad Institute Genome Sequencing Center for Infectious Disease"/>
            <person name="Wu L."/>
            <person name="Ma J."/>
        </authorList>
    </citation>
    <scope>NUCLEOTIDE SEQUENCE [LARGE SCALE GENOMIC DNA]</scope>
    <source>
        <strain evidence="11">NBRC 112502</strain>
    </source>
</reference>
<evidence type="ECO:0000256" key="8">
    <source>
        <dbReference type="SAM" id="Phobius"/>
    </source>
</evidence>
<sequence length="474" mass="50871">MDKAGAGCNHHGVKRAPLPAAAVALLLTMATLASRVPVLGRSVLDWDESLYFLMARAWLHGHLPYTTIWDNKPLGIYVIFAAFQAVFGGQVLAMRLASVACVSLLGFSVFKITEQLARDRAAAWVAGGALVLCALSNDGLSANTELFMAAFTALSVWAVLAGRPGWLVGALLGAAFMVKYVAVFEAPVVFLLFMLRQRRIGAGVGVILGAALPLLAVVALYAAAGRLGLWWDCSIASNFRRVDVPLSAGALDYALRTELWRWGPLYLAGFAMLPLAIWRREARFLAAWLLAGLAGVAVAKSFYDHYFLQVLPVLCVSLGFWFSLLPRGRVVRAGFVVAALALPAWAAKIALHDAMVPDVIAQVGADLAAQHPASLYVFDSQPILYALSGQTPPTRYVLPSELVGRSLPRVAGVDAGAEVARILAGNPQFIVCRAPAPANPAVVNPAVYAQLQQALAARYRLWRTYPGVVVYKLR</sequence>
<feature type="transmembrane region" description="Helical" evidence="8">
    <location>
        <begin position="200"/>
        <end position="224"/>
    </location>
</feature>
<gene>
    <name evidence="10" type="ORF">GCM10010909_14580</name>
</gene>
<evidence type="ECO:0000256" key="3">
    <source>
        <dbReference type="ARBA" id="ARBA00022676"/>
    </source>
</evidence>
<evidence type="ECO:0000256" key="4">
    <source>
        <dbReference type="ARBA" id="ARBA00022679"/>
    </source>
</evidence>
<keyword evidence="4" id="KW-0808">Transferase</keyword>
<keyword evidence="6 8" id="KW-1133">Transmembrane helix</keyword>
<dbReference type="Pfam" id="PF13231">
    <property type="entry name" value="PMT_2"/>
    <property type="match status" value="1"/>
</dbReference>
<proteinExistence type="predicted"/>
<feature type="transmembrane region" description="Helical" evidence="8">
    <location>
        <begin position="76"/>
        <end position="109"/>
    </location>
</feature>
<accession>A0ABQ6A644</accession>
<evidence type="ECO:0000256" key="2">
    <source>
        <dbReference type="ARBA" id="ARBA00022475"/>
    </source>
</evidence>
<name>A0ABQ6A644_9PROT</name>
<feature type="transmembrane region" description="Helical" evidence="8">
    <location>
        <begin position="259"/>
        <end position="278"/>
    </location>
</feature>